<gene>
    <name evidence="3" type="ORF">FOJ82_14125</name>
</gene>
<evidence type="ECO:0000313" key="3">
    <source>
        <dbReference type="EMBL" id="TRY16990.1"/>
    </source>
</evidence>
<keyword evidence="4" id="KW-1185">Reference proteome</keyword>
<feature type="transmembrane region" description="Helical" evidence="1">
    <location>
        <begin position="69"/>
        <end position="87"/>
    </location>
</feature>
<feature type="transmembrane region" description="Helical" evidence="1">
    <location>
        <begin position="93"/>
        <end position="112"/>
    </location>
</feature>
<keyword evidence="1" id="KW-1133">Transmembrane helix</keyword>
<keyword evidence="2" id="KW-0732">Signal</keyword>
<name>A0A553JX34_9ACTN</name>
<dbReference type="EMBL" id="VKKG01000006">
    <property type="protein sequence ID" value="TRY16990.1"/>
    <property type="molecule type" value="Genomic_DNA"/>
</dbReference>
<keyword evidence="1" id="KW-0472">Membrane</keyword>
<organism evidence="3 4">
    <name type="scientific">Tessaracoccus rhinocerotis</name>
    <dbReference type="NCBI Taxonomy" id="1689449"/>
    <lineage>
        <taxon>Bacteria</taxon>
        <taxon>Bacillati</taxon>
        <taxon>Actinomycetota</taxon>
        <taxon>Actinomycetes</taxon>
        <taxon>Propionibacteriales</taxon>
        <taxon>Propionibacteriaceae</taxon>
        <taxon>Tessaracoccus</taxon>
    </lineage>
</organism>
<evidence type="ECO:0000313" key="4">
    <source>
        <dbReference type="Proteomes" id="UP000317638"/>
    </source>
</evidence>
<proteinExistence type="predicted"/>
<feature type="chain" id="PRO_5022017534" description="EamA domain-containing protein" evidence="2">
    <location>
        <begin position="30"/>
        <end position="113"/>
    </location>
</feature>
<accession>A0A553JX34</accession>
<protein>
    <recommendedName>
        <fullName evidence="5">EamA domain-containing protein</fullName>
    </recommendedName>
</protein>
<reference evidence="3 4" key="1">
    <citation type="submission" date="2019-07" db="EMBL/GenBank/DDBJ databases">
        <authorList>
            <person name="Zhou L.-Y."/>
        </authorList>
    </citation>
    <scope>NUCLEOTIDE SEQUENCE [LARGE SCALE GENOMIC DNA]</scope>
    <source>
        <strain evidence="3 4">YIM 101269</strain>
    </source>
</reference>
<feature type="transmembrane region" description="Helical" evidence="1">
    <location>
        <begin position="37"/>
        <end position="57"/>
    </location>
</feature>
<feature type="signal peptide" evidence="2">
    <location>
        <begin position="1"/>
        <end position="29"/>
    </location>
</feature>
<dbReference type="AlphaFoldDB" id="A0A553JX34"/>
<keyword evidence="1" id="KW-0812">Transmembrane</keyword>
<evidence type="ECO:0000256" key="1">
    <source>
        <dbReference type="SAM" id="Phobius"/>
    </source>
</evidence>
<dbReference type="RefSeq" id="WP_143939133.1">
    <property type="nucleotide sequence ID" value="NZ_VKKG01000006.1"/>
</dbReference>
<evidence type="ECO:0000256" key="2">
    <source>
        <dbReference type="SAM" id="SignalP"/>
    </source>
</evidence>
<sequence>MFTLALVLTGLAALLNLVAVIGAPSQAAADGHGEHSLVFPQLLYATAALTFAAAAVLRTFEVTDWGRTAVIVAGVPTVVAPLVYGRLVGEFTPSHHVIRLAIVAAVVVVFWLS</sequence>
<dbReference type="Proteomes" id="UP000317638">
    <property type="component" value="Unassembled WGS sequence"/>
</dbReference>
<comment type="caution">
    <text evidence="3">The sequence shown here is derived from an EMBL/GenBank/DDBJ whole genome shotgun (WGS) entry which is preliminary data.</text>
</comment>
<evidence type="ECO:0008006" key="5">
    <source>
        <dbReference type="Google" id="ProtNLM"/>
    </source>
</evidence>